<dbReference type="FunFam" id="1.10.3380.30:FF:000001">
    <property type="entry name" value="Ski2 ATP-dependent RNA helicase"/>
    <property type="match status" value="1"/>
</dbReference>
<dbReference type="Pfam" id="PF00271">
    <property type="entry name" value="Helicase_C"/>
    <property type="match status" value="1"/>
</dbReference>
<evidence type="ECO:0000313" key="13">
    <source>
        <dbReference type="RefSeq" id="XP_026272227.1"/>
    </source>
</evidence>
<organism evidence="12 13">
    <name type="scientific">Frankliniella occidentalis</name>
    <name type="common">Western flower thrips</name>
    <name type="synonym">Euthrips occidentalis</name>
    <dbReference type="NCBI Taxonomy" id="133901"/>
    <lineage>
        <taxon>Eukaryota</taxon>
        <taxon>Metazoa</taxon>
        <taxon>Ecdysozoa</taxon>
        <taxon>Arthropoda</taxon>
        <taxon>Hexapoda</taxon>
        <taxon>Insecta</taxon>
        <taxon>Pterygota</taxon>
        <taxon>Neoptera</taxon>
        <taxon>Paraneoptera</taxon>
        <taxon>Thysanoptera</taxon>
        <taxon>Terebrantia</taxon>
        <taxon>Thripoidea</taxon>
        <taxon>Thripidae</taxon>
        <taxon>Frankliniella</taxon>
    </lineage>
</organism>
<dbReference type="SMART" id="SM01142">
    <property type="entry name" value="DSHCT"/>
    <property type="match status" value="1"/>
</dbReference>
<keyword evidence="2" id="KW-0963">Cytoplasm</keyword>
<dbReference type="Gene3D" id="1.10.3380.30">
    <property type="match status" value="2"/>
</dbReference>
<evidence type="ECO:0000259" key="10">
    <source>
        <dbReference type="PROSITE" id="PS51192"/>
    </source>
</evidence>
<feature type="domain" description="Helicase C-terminal" evidence="11">
    <location>
        <begin position="509"/>
        <end position="725"/>
    </location>
</feature>
<comment type="subcellular location">
    <subcellularLocation>
        <location evidence="1">Cytoplasm</location>
    </subcellularLocation>
</comment>
<feature type="compositionally biased region" description="Polar residues" evidence="9">
    <location>
        <begin position="201"/>
        <end position="222"/>
    </location>
</feature>
<evidence type="ECO:0000313" key="12">
    <source>
        <dbReference type="Proteomes" id="UP000504606"/>
    </source>
</evidence>
<dbReference type="InterPro" id="IPR011545">
    <property type="entry name" value="DEAD/DEAH_box_helicase_dom"/>
</dbReference>
<dbReference type="InterPro" id="IPR014001">
    <property type="entry name" value="Helicase_ATP-bd"/>
</dbReference>
<dbReference type="FunFam" id="3.40.50.300:FF:000447">
    <property type="entry name" value="helicase SKI2W isoform X2"/>
    <property type="match status" value="1"/>
</dbReference>
<dbReference type="Pfam" id="PF08148">
    <property type="entry name" value="DSHCT"/>
    <property type="match status" value="1"/>
</dbReference>
<dbReference type="InterPro" id="IPR001650">
    <property type="entry name" value="Helicase_C-like"/>
</dbReference>
<dbReference type="RefSeq" id="XP_026272227.1">
    <property type="nucleotide sequence ID" value="XM_026416442.2"/>
</dbReference>
<dbReference type="PIRSF" id="PIRSF005198">
    <property type="entry name" value="Antiviral_helicase_SKI2"/>
    <property type="match status" value="1"/>
</dbReference>
<evidence type="ECO:0000256" key="9">
    <source>
        <dbReference type="SAM" id="MobiDB-lite"/>
    </source>
</evidence>
<name>A0A6J1RTJ6_FRAOC</name>
<dbReference type="PANTHER" id="PTHR12131">
    <property type="entry name" value="ATP-DEPENDENT RNA AND DNA HELICASE"/>
    <property type="match status" value="1"/>
</dbReference>
<dbReference type="InterPro" id="IPR016438">
    <property type="entry name" value="SKI2-like"/>
</dbReference>
<dbReference type="PROSITE" id="PS51194">
    <property type="entry name" value="HELICASE_CTER"/>
    <property type="match status" value="1"/>
</dbReference>
<keyword evidence="3" id="KW-0547">Nucleotide-binding</keyword>
<keyword evidence="6" id="KW-0067">ATP-binding</keyword>
<reference evidence="13" key="1">
    <citation type="submission" date="2025-08" db="UniProtKB">
        <authorList>
            <consortium name="RefSeq"/>
        </authorList>
    </citation>
    <scope>IDENTIFICATION</scope>
    <source>
        <tissue evidence="13">Whole organism</tissue>
    </source>
</reference>
<keyword evidence="7" id="KW-0694">RNA-binding</keyword>
<dbReference type="FunFam" id="3.40.50.300:FF:000354">
    <property type="entry name" value="ATP-dependent RNA helicase SKI2"/>
    <property type="match status" value="1"/>
</dbReference>
<accession>A0A6J1RTJ6</accession>
<keyword evidence="12" id="KW-1185">Reference proteome</keyword>
<dbReference type="InterPro" id="IPR040801">
    <property type="entry name" value="Ski2_N"/>
</dbReference>
<evidence type="ECO:0000256" key="2">
    <source>
        <dbReference type="ARBA" id="ARBA00022490"/>
    </source>
</evidence>
<dbReference type="OrthoDB" id="64767at2759"/>
<dbReference type="PROSITE" id="PS51192">
    <property type="entry name" value="HELICASE_ATP_BIND_1"/>
    <property type="match status" value="1"/>
</dbReference>
<dbReference type="Gene3D" id="3.40.50.300">
    <property type="entry name" value="P-loop containing nucleotide triphosphate hydrolases"/>
    <property type="match status" value="2"/>
</dbReference>
<keyword evidence="4" id="KW-0378">Hydrolase</keyword>
<dbReference type="Pfam" id="PF17911">
    <property type="entry name" value="Ski2_N"/>
    <property type="match status" value="1"/>
</dbReference>
<gene>
    <name evidence="13" type="primary">LOC113202295</name>
</gene>
<feature type="region of interest" description="Disordered" evidence="9">
    <location>
        <begin position="197"/>
        <end position="227"/>
    </location>
</feature>
<keyword evidence="5 13" id="KW-0347">Helicase</keyword>
<dbReference type="GO" id="GO:0070478">
    <property type="term" value="P:nuclear-transcribed mRNA catabolic process, 3'-5' exonucleolytic nonsense-mediated decay"/>
    <property type="evidence" value="ECO:0007669"/>
    <property type="project" value="TreeGrafter"/>
</dbReference>
<dbReference type="CDD" id="cd18795">
    <property type="entry name" value="SF2_C_Ski2"/>
    <property type="match status" value="1"/>
</dbReference>
<evidence type="ECO:0000256" key="4">
    <source>
        <dbReference type="ARBA" id="ARBA00022801"/>
    </source>
</evidence>
<evidence type="ECO:0000256" key="1">
    <source>
        <dbReference type="ARBA" id="ARBA00004496"/>
    </source>
</evidence>
<dbReference type="GO" id="GO:0003724">
    <property type="term" value="F:RNA helicase activity"/>
    <property type="evidence" value="ECO:0007669"/>
    <property type="project" value="UniProtKB-EC"/>
</dbReference>
<evidence type="ECO:0000256" key="5">
    <source>
        <dbReference type="ARBA" id="ARBA00022806"/>
    </source>
</evidence>
<protein>
    <submittedName>
        <fullName evidence="13">Helicase SKI2W</fullName>
    </submittedName>
</protein>
<dbReference type="Proteomes" id="UP000504606">
    <property type="component" value="Unplaced"/>
</dbReference>
<comment type="catalytic activity">
    <reaction evidence="8">
        <text>ATP + H2O = ADP + phosphate + H(+)</text>
        <dbReference type="Rhea" id="RHEA:13065"/>
        <dbReference type="ChEBI" id="CHEBI:15377"/>
        <dbReference type="ChEBI" id="CHEBI:15378"/>
        <dbReference type="ChEBI" id="CHEBI:30616"/>
        <dbReference type="ChEBI" id="CHEBI:43474"/>
        <dbReference type="ChEBI" id="CHEBI:456216"/>
        <dbReference type="EC" id="3.6.4.13"/>
    </reaction>
</comment>
<dbReference type="InterPro" id="IPR027417">
    <property type="entry name" value="P-loop_NTPase"/>
</dbReference>
<dbReference type="InterPro" id="IPR050699">
    <property type="entry name" value="RNA-DNA_Helicase"/>
</dbReference>
<dbReference type="GO" id="GO:0055087">
    <property type="term" value="C:Ski complex"/>
    <property type="evidence" value="ECO:0007669"/>
    <property type="project" value="TreeGrafter"/>
</dbReference>
<evidence type="ECO:0000256" key="8">
    <source>
        <dbReference type="ARBA" id="ARBA00047984"/>
    </source>
</evidence>
<evidence type="ECO:0000256" key="7">
    <source>
        <dbReference type="ARBA" id="ARBA00022884"/>
    </source>
</evidence>
<dbReference type="GO" id="GO:0005524">
    <property type="term" value="F:ATP binding"/>
    <property type="evidence" value="ECO:0007669"/>
    <property type="project" value="UniProtKB-KW"/>
</dbReference>
<dbReference type="KEGG" id="foc:113202295"/>
<dbReference type="InterPro" id="IPR012961">
    <property type="entry name" value="Ski2/MTR4_C"/>
</dbReference>
<dbReference type="GO" id="GO:0016787">
    <property type="term" value="F:hydrolase activity"/>
    <property type="evidence" value="ECO:0007669"/>
    <property type="project" value="UniProtKB-KW"/>
</dbReference>
<dbReference type="Pfam" id="PF13234">
    <property type="entry name" value="MTR4_beta-barrel"/>
    <property type="match status" value="1"/>
</dbReference>
<dbReference type="PANTHER" id="PTHR12131:SF1">
    <property type="entry name" value="ATP-DEPENDENT RNA HELICASE SUPV3L1, MITOCHONDRIAL-RELATED"/>
    <property type="match status" value="1"/>
</dbReference>
<feature type="region of interest" description="Disordered" evidence="9">
    <location>
        <begin position="156"/>
        <end position="176"/>
    </location>
</feature>
<dbReference type="GeneID" id="113202295"/>
<dbReference type="InterPro" id="IPR025696">
    <property type="entry name" value="Beta-barrel_MTR4"/>
</dbReference>
<sequence>MPLQEPSVHLPFGPPPVLPLVDKQLKEFILSPEELPIHDYRFTQQHWGRTPEPHTLLNIESAPLGTTLKVRRDLAVGEIIDFVEVGFDESTEASKAISEAREPLWAGQFLESEDLFLQASTQNLNLDDDLSSVPPGFHRGIEFDADGFTPIGFEARGDVPNQHENSESRVSEPAAAIDSAPSTLINLMDLVEKEQELLSESMPSKTETEAPSNELTSPSTNEVEQDSDIIPKDVPVLKIKDTVPLKHNKFQWAEILDVSQPVTDFHEHVPNMAHKYEFELDIFQKQAVMKLEERCDVFVAAHTSAGKTVVAEYAIALSMKHMTKAIYTSPIKALSNQKYRDFRHTFGDVGLITGDWKINETASCLIMTTEILRSMLYCRSDVVPDLEYVIFDEVHYINDSDRGHVWEEVLIMLPPSVSIVMLSATVPNTLEFAQWVGRTRQKKVHVITTPKRPVPLEHYLYTGTGGSSKDDRFLIMDGQENFLLEGYRKAEMSREKKPSAKPMPQGRNPPKQQYWNLNKEKTMWIALVDHLRKREELPVVAFTLSRNRCDNNAEELRSLDLTVGTEKAKINGFIHRCIQQLQDADKNLPQVVRMKDLLLRGIGVHHSGILPILKEIVEMLFQDGLVKLLFATETFAMGVNMPTRSVIFDSIRKYDGVEWRHLYPGEYIQMAGRAGRRGKDRVGNVIILCKGEIPKEVDLRNMMKGKPTALQSKFRLTYKMMLNLLRRENLKVEEMMSRSFKESNVQETKEKIITELKTVEEEIKRKGELSSASPHSQLLIRFCEKSLDFLLDWNQIQREVMERCSAKYLTTGRVVLVTYQEHCNKIGVILMSESVKREQVYRVLVLCHANETLRENPLTERENEECDEVNKLLSFAWPQKYFVPEGSGGHTLIQVKGKDILEVSNQVLDVKNITYIKQDWEKRQMPRFRDAPVGQMCAQLVQDLSQLMHSVAAGENVISWLNPVQDMKVNDINLAPEIRRLEIIRQELSTDPCTSFANLEDEVRDIYSYLKLQQKKKNLKYTISYQSMTLYPDYLNRLNVLKRLRYIDDHDTVELKGKVACEMSSHELMITELVMEGVLTNLPTAEIAALLSCLVFQHKTDREQTLTKSLEQGIEEIERIHRGIEDVERAFKVGVEDPSCESENQLNFKLVQVVYEWAKAKPFAEIMQLTDIQEGIIVRCIQQLHETLQDVKRAARIYGDPKLSNKMDEASNAIKRDIVFSVSLYTKM</sequence>
<evidence type="ECO:0000259" key="11">
    <source>
        <dbReference type="PROSITE" id="PS51194"/>
    </source>
</evidence>
<dbReference type="AlphaFoldDB" id="A0A6J1RTJ6"/>
<dbReference type="GO" id="GO:0003723">
    <property type="term" value="F:RNA binding"/>
    <property type="evidence" value="ECO:0007669"/>
    <property type="project" value="UniProtKB-KW"/>
</dbReference>
<dbReference type="SUPFAM" id="SSF52540">
    <property type="entry name" value="P-loop containing nucleoside triphosphate hydrolases"/>
    <property type="match status" value="1"/>
</dbReference>
<feature type="domain" description="Helicase ATP-binding" evidence="10">
    <location>
        <begin position="288"/>
        <end position="444"/>
    </location>
</feature>
<proteinExistence type="predicted"/>
<dbReference type="SMART" id="SM00490">
    <property type="entry name" value="HELICc"/>
    <property type="match status" value="1"/>
</dbReference>
<dbReference type="SMART" id="SM00487">
    <property type="entry name" value="DEXDc"/>
    <property type="match status" value="1"/>
</dbReference>
<dbReference type="Pfam" id="PF00270">
    <property type="entry name" value="DEAD"/>
    <property type="match status" value="1"/>
</dbReference>
<evidence type="ECO:0000256" key="3">
    <source>
        <dbReference type="ARBA" id="ARBA00022741"/>
    </source>
</evidence>
<dbReference type="CTD" id="7263"/>
<evidence type="ECO:0000256" key="6">
    <source>
        <dbReference type="ARBA" id="ARBA00022840"/>
    </source>
</evidence>